<keyword evidence="2 9" id="KW-0732">Signal</keyword>
<dbReference type="EnsemblMetazoa" id="Aqu2.1.40627_001">
    <property type="protein sequence ID" value="Aqu2.1.40627_001"/>
    <property type="gene ID" value="Aqu2.1.40627"/>
</dbReference>
<dbReference type="GO" id="GO:0009653">
    <property type="term" value="P:anatomical structure morphogenesis"/>
    <property type="evidence" value="ECO:0007669"/>
    <property type="project" value="TreeGrafter"/>
</dbReference>
<dbReference type="SMART" id="SM00237">
    <property type="entry name" value="Calx_beta"/>
    <property type="match status" value="4"/>
</dbReference>
<protein>
    <recommendedName>
        <fullName evidence="10">Calx-beta domain-containing protein</fullName>
    </recommendedName>
</protein>
<dbReference type="Proteomes" id="UP000007879">
    <property type="component" value="Unassembled WGS sequence"/>
</dbReference>
<evidence type="ECO:0000256" key="2">
    <source>
        <dbReference type="ARBA" id="ARBA00022729"/>
    </source>
</evidence>
<evidence type="ECO:0000256" key="7">
    <source>
        <dbReference type="SAM" id="MobiDB-lite"/>
    </source>
</evidence>
<dbReference type="Pfam" id="PF16184">
    <property type="entry name" value="Cadherin_3"/>
    <property type="match status" value="1"/>
</dbReference>
<feature type="domain" description="Calx-beta" evidence="10">
    <location>
        <begin position="1371"/>
        <end position="1474"/>
    </location>
</feature>
<feature type="domain" description="Calx-beta" evidence="10">
    <location>
        <begin position="1256"/>
        <end position="1355"/>
    </location>
</feature>
<feature type="signal peptide" evidence="9">
    <location>
        <begin position="1"/>
        <end position="20"/>
    </location>
</feature>
<dbReference type="Gene3D" id="2.60.40.2030">
    <property type="match status" value="5"/>
</dbReference>
<keyword evidence="3" id="KW-0677">Repeat</keyword>
<dbReference type="OrthoDB" id="6481274at2759"/>
<proteinExistence type="inferred from homology"/>
<organism evidence="11">
    <name type="scientific">Amphimedon queenslandica</name>
    <name type="common">Sponge</name>
    <dbReference type="NCBI Taxonomy" id="400682"/>
    <lineage>
        <taxon>Eukaryota</taxon>
        <taxon>Metazoa</taxon>
        <taxon>Porifera</taxon>
        <taxon>Demospongiae</taxon>
        <taxon>Heteroscleromorpha</taxon>
        <taxon>Haplosclerida</taxon>
        <taxon>Niphatidae</taxon>
        <taxon>Amphimedon</taxon>
    </lineage>
</organism>
<feature type="repeat" description="CSPG" evidence="6">
    <location>
        <begin position="648"/>
        <end position="743"/>
    </location>
</feature>
<keyword evidence="8" id="KW-1133">Transmembrane helix</keyword>
<dbReference type="PANTHER" id="PTHR45739">
    <property type="entry name" value="MATRIX PROTEIN, PUTATIVE-RELATED"/>
    <property type="match status" value="1"/>
</dbReference>
<feature type="domain" description="Calx-beta" evidence="10">
    <location>
        <begin position="1596"/>
        <end position="1704"/>
    </location>
</feature>
<evidence type="ECO:0000313" key="11">
    <source>
        <dbReference type="EnsemblMetazoa" id="Aqu2.1.40627_001"/>
    </source>
</evidence>
<dbReference type="PANTHER" id="PTHR45739:SF12">
    <property type="entry name" value="CHONDROITIN SULFATE PROTEOGLYCAN 4-LIKE ISOFORM X2"/>
    <property type="match status" value="1"/>
</dbReference>
<sequence>MTRFILLLLVILLDDFCCAGSQLQQNSFRLNVSAKKTLHVIRGKNVAITSDHYSIVPSGHHSNAIITCNMVYTSCNENCGHISPTTLPCWDQGTPNLFYNYQHHGCFNHYETLHFQVDARMIINNTAVIAIEHLSLPLRILPNRNVSLKIQTVKDDKDNVMINFLFPTFFTNKCSYTVMDHLPSYKGISGSEIRVNGSLSLPIPCGYSPTTPFTYSSRRLSSVITSLFVHTNCFTEDSTYYVVPLTLNDALNKSTYPTEDDVIHLKDSHMNINELSETLLSPETLPIDLQEFQGYTNSSGLKLLFPVEYTGGFYPYLLPPQNPNTATTFTMNELLRNRVVFKPTERSIATHVSTVTMFHYNLLDFIGRPLASGALYVKLSPMKGKDPSIRKNIGISVERYGKALLTSNELNLYPPHLCTNYTVRIVALPRLGSVYVSGKDAPLGINDTFQVEENNLNILYVQDNNNVSHYASDATHWSLECDMVKKQDGTKGTPPLDVLIPIRITSSPTTTHCTVVTLSQCVTPLHLSKCSLPTGPVTITPLKQQPVDPGDFIVAPSSHCLTGSYPYYTLSRSQSCLGNTNKHDRGNDSLWYMSHNITSVVVMEYILSSIEYNYSVLLRVKVLPHFNFIATKELPNASLSSPSHFPSAPFVQRNIPLPLSSLQPVYITADYLRISSTGYLEKEIVYHISSQPRYGILCLLDNTDCTASVRSFTQADLTANRIYYKPKSSTMQPVNDSFYFQLFYFEGREKLPQEIRFQFVSVEEESLLIPYRQFWISNEREKALTRKYFRHIQWYMGTNRLHFRLISGPRHGILHTPDTPEEFLWEDLTTRSVTYEHSPLEEHCSDILTLQVTRLTDRFSIITNISIAIKASTGDVLSITTNDRSLELEKEFKLSENDFQLQSPFCLSFIKFKVTSLPSYGLLRYLDPVVNVLKELNINSSFTGQDILEGRITYRVLPSIIFYRNTTDTFSTVLEDPQGVTDSKSGRPRRSSPSSVFLIILIQETLSELRLNLTVSPSIMMSTATDDRYSVTFTKEDIYLTEDSDFLPSEISLYLKSSSPPRFGHIQRGDSQIPYFTLSDVYENEISYVSTLSHSDFSVTSDSFELIVRISYGNQTNPGHVESNITVKIDWCYFNLSGRGRVDETADYEYHVIYIGGNNLLSPVHVNVTTLEGVADDSATPGIDYHPINKRLTFTSHSRKAVGYVSIINDSNAEGNELFVMGLRDSDVCIIPKHSEINVYITDYIDDYPLFAFSNNSQYILPQSPSLCSFSLEVTESVGSFNISILRTKNTLQRNRVICHTVPEYSTEYADYVGRPNNISSAVTFNRGETQANCTITIIDDDENERLEIFYVELKGLVTENSFVNNGSSRVCISIKHDENDAPKVSFKNSIIFVRENFAGNLSFSIVRTEDLSSETIVDLRVRPGNATKNEDYIFNRSLNVIKFLKGQSEAKGYVKILQDNKTESDEVFYIKIFPSYNGAVSGNGILKIVIQDTVKDVFVNFSSKTYRVNETNIITEIPVYRHGNLSTPTTVKCTMSSITAGDQDYFNTPLTLTFQINETKKVCNLFLNDDDLREGSETLRILLSTNDSRVKTDEAIIIINDPEDASVVEFEDVIVNVTEPVSNFEVDHTEVQLLVNRKKGLNVEASIDYYTFENATMSHESTKSYNSSKKRITFAAGVERVTVTIPVHYEALQNDETFYAQLIGNNVTRLGQQDRMTIVVKNRILKGVYFPANPVIASFVNQSVQFNPQGATVYHDLPLLCRTACDQWHDECDQQGIDAHKTIYEWWISENGEAFFQIKRDTFLTTTASHTLSPVYFSRNVWIKCVTKAVDVSGVKGYSRTSNPVLIGNKPFYKYQRNQSKIEVKFETYASFQGNEKDFVELVVTMPALPNSIPLITSKPILSPLLYILTRPSARNGHSCSNLIPSSKRTSLLSGESQGLDKYLIKGVWVFRKWLQFKSIKNACPVSFSNDEEGNLSLSMPLYVTELKIRNGAPIIINNSKHNMTLHSKLLPAIESAVSSFPFNYRPVEKSNYQKISFSPHSVDLQPLNKIRLFGYTNYSHISLQRLVIRIIVEGSPNALLPLSYEESNGNIINGWIIETSLRNNISFDVKICQNNDHDASIGRFSNCESFTFEIPLTTVNNQLMLSSELESNAIMLSEREANMHNISGKNVLKLSVYLHHSSIMRPQFELLVDEVILKHNEQERVLLDALRERKGPSHVTVCFVLDGMRIDPNSFILTNSSVRSHAHGIKYREFETIASLPQLHIEDPPTPTAVTGTDTPITGTNSTLPLYAFTLILITAVILASVCTITCALLVYTLRQRRLLKTKNNLIQDVSVETNLGENRPRRSTRRKGRDFLSSYSSSSSSSPQFRGFYSPSITPISDTQPSVLTRSKSLPDLSSVSPPFDTFSLTPPGSTGSESPPTPPTEGSRIVLTKIIPIKERHKSLMHELWRISENARGMSSEMDERLSTSSSNDDAGAGNIKGAPQGVGWYERFQTRQKSLELYSKMYSKATPATEHKTDDAKVPDDKSTAILCQVEVHDVGEDSNEDLNGEETLETKTTVEA</sequence>
<dbReference type="GO" id="GO:0007154">
    <property type="term" value="P:cell communication"/>
    <property type="evidence" value="ECO:0007669"/>
    <property type="project" value="InterPro"/>
</dbReference>
<feature type="compositionally biased region" description="Low complexity" evidence="7">
    <location>
        <begin position="2360"/>
        <end position="2369"/>
    </location>
</feature>
<dbReference type="InterPro" id="IPR003644">
    <property type="entry name" value="Calx_beta"/>
</dbReference>
<keyword evidence="4" id="KW-0106">Calcium</keyword>
<evidence type="ECO:0000259" key="10">
    <source>
        <dbReference type="SMART" id="SM00237"/>
    </source>
</evidence>
<keyword evidence="12" id="KW-1185">Reference proteome</keyword>
<dbReference type="KEGG" id="aqu:109593753"/>
<keyword evidence="8" id="KW-0812">Transmembrane</keyword>
<dbReference type="eggNOG" id="KOG1306">
    <property type="taxonomic scope" value="Eukaryota"/>
</dbReference>
<feature type="compositionally biased region" description="Low complexity" evidence="7">
    <location>
        <begin position="2413"/>
        <end position="2422"/>
    </location>
</feature>
<dbReference type="InterPro" id="IPR038081">
    <property type="entry name" value="CalX-like_sf"/>
</dbReference>
<evidence type="ECO:0000313" key="12">
    <source>
        <dbReference type="Proteomes" id="UP000007879"/>
    </source>
</evidence>
<dbReference type="EnsemblMetazoa" id="XM_020008796.1">
    <property type="protein sequence ID" value="XP_019864355.1"/>
    <property type="gene ID" value="LOC109593753"/>
</dbReference>
<feature type="region of interest" description="Disordered" evidence="7">
    <location>
        <begin position="2343"/>
        <end position="2431"/>
    </location>
</feature>
<keyword evidence="8" id="KW-0472">Membrane</keyword>
<evidence type="ECO:0000256" key="1">
    <source>
        <dbReference type="ARBA" id="ARBA00005529"/>
    </source>
</evidence>
<evidence type="ECO:0000256" key="4">
    <source>
        <dbReference type="ARBA" id="ARBA00022837"/>
    </source>
</evidence>
<evidence type="ECO:0000256" key="6">
    <source>
        <dbReference type="PROSITE-ProRule" id="PRU01201"/>
    </source>
</evidence>
<gene>
    <name evidence="11" type="primary">109593753</name>
</gene>
<evidence type="ECO:0000256" key="8">
    <source>
        <dbReference type="SAM" id="Phobius"/>
    </source>
</evidence>
<dbReference type="STRING" id="400682.A0A1X7VKQ9"/>
<feature type="transmembrane region" description="Helical" evidence="8">
    <location>
        <begin position="2292"/>
        <end position="2320"/>
    </location>
</feature>
<evidence type="ECO:0000256" key="3">
    <source>
        <dbReference type="ARBA" id="ARBA00022737"/>
    </source>
</evidence>
<evidence type="ECO:0000256" key="5">
    <source>
        <dbReference type="ARBA" id="ARBA00023180"/>
    </source>
</evidence>
<dbReference type="SUPFAM" id="SSF141072">
    <property type="entry name" value="CalX-like"/>
    <property type="match status" value="5"/>
</dbReference>
<comment type="similarity">
    <text evidence="1">Belongs to the FRAS1 family.</text>
</comment>
<feature type="compositionally biased region" description="Polar residues" evidence="7">
    <location>
        <begin position="2378"/>
        <end position="2404"/>
    </location>
</feature>
<dbReference type="InterPro" id="IPR051561">
    <property type="entry name" value="FRAS1_ECM"/>
</dbReference>
<feature type="compositionally biased region" description="Acidic residues" evidence="7">
    <location>
        <begin position="2546"/>
        <end position="2557"/>
    </location>
</feature>
<dbReference type="PROSITE" id="PS51854">
    <property type="entry name" value="CSPG"/>
    <property type="match status" value="1"/>
</dbReference>
<accession>A0A1X7VKQ9</accession>
<dbReference type="Pfam" id="PF03160">
    <property type="entry name" value="Calx-beta"/>
    <property type="match status" value="5"/>
</dbReference>
<reference evidence="11" key="2">
    <citation type="submission" date="2017-05" db="UniProtKB">
        <authorList>
            <consortium name="EnsemblMetazoa"/>
        </authorList>
    </citation>
    <scope>IDENTIFICATION</scope>
</reference>
<keyword evidence="5" id="KW-0325">Glycoprotein</keyword>
<reference evidence="12" key="1">
    <citation type="journal article" date="2010" name="Nature">
        <title>The Amphimedon queenslandica genome and the evolution of animal complexity.</title>
        <authorList>
            <person name="Srivastava M."/>
            <person name="Simakov O."/>
            <person name="Chapman J."/>
            <person name="Fahey B."/>
            <person name="Gauthier M.E."/>
            <person name="Mitros T."/>
            <person name="Richards G.S."/>
            <person name="Conaco C."/>
            <person name="Dacre M."/>
            <person name="Hellsten U."/>
            <person name="Larroux C."/>
            <person name="Putnam N.H."/>
            <person name="Stanke M."/>
            <person name="Adamska M."/>
            <person name="Darling A."/>
            <person name="Degnan S.M."/>
            <person name="Oakley T.H."/>
            <person name="Plachetzki D.C."/>
            <person name="Zhai Y."/>
            <person name="Adamski M."/>
            <person name="Calcino A."/>
            <person name="Cummins S.F."/>
            <person name="Goodstein D.M."/>
            <person name="Harris C."/>
            <person name="Jackson D.J."/>
            <person name="Leys S.P."/>
            <person name="Shu S."/>
            <person name="Woodcroft B.J."/>
            <person name="Vervoort M."/>
            <person name="Kosik K.S."/>
            <person name="Manning G."/>
            <person name="Degnan B.M."/>
            <person name="Rokhsar D.S."/>
        </authorList>
    </citation>
    <scope>NUCLEOTIDE SEQUENCE [LARGE SCALE GENOMIC DNA]</scope>
</reference>
<dbReference type="InParanoid" id="A0A1X7VKQ9"/>
<name>A0A1X7VKQ9_AMPQE</name>
<feature type="domain" description="Calx-beta" evidence="10">
    <location>
        <begin position="1487"/>
        <end position="1585"/>
    </location>
</feature>
<feature type="chain" id="PRO_5010872477" description="Calx-beta domain-containing protein" evidence="9">
    <location>
        <begin position="21"/>
        <end position="2566"/>
    </location>
</feature>
<evidence type="ECO:0000256" key="9">
    <source>
        <dbReference type="SAM" id="SignalP"/>
    </source>
</evidence>
<feature type="region of interest" description="Disordered" evidence="7">
    <location>
        <begin position="2543"/>
        <end position="2566"/>
    </location>
</feature>
<dbReference type="GO" id="GO:0016020">
    <property type="term" value="C:membrane"/>
    <property type="evidence" value="ECO:0007669"/>
    <property type="project" value="InterPro"/>
</dbReference>
<dbReference type="InterPro" id="IPR039005">
    <property type="entry name" value="CSPG_rpt"/>
</dbReference>